<evidence type="ECO:0000259" key="1">
    <source>
        <dbReference type="PROSITE" id="PS50263"/>
    </source>
</evidence>
<dbReference type="Pfam" id="PF00795">
    <property type="entry name" value="CN_hydrolase"/>
    <property type="match status" value="1"/>
</dbReference>
<dbReference type="PANTHER" id="PTHR23088:SF27">
    <property type="entry name" value="DEAMINATED GLUTATHIONE AMIDASE"/>
    <property type="match status" value="1"/>
</dbReference>
<proteinExistence type="predicted"/>
<dbReference type="Proteomes" id="UP000294614">
    <property type="component" value="Unassembled WGS sequence"/>
</dbReference>
<comment type="caution">
    <text evidence="2">The sequence shown here is derived from an EMBL/GenBank/DDBJ whole genome shotgun (WGS) entry which is preliminary data.</text>
</comment>
<dbReference type="InterPro" id="IPR003010">
    <property type="entry name" value="C-N_Hydrolase"/>
</dbReference>
<protein>
    <submittedName>
        <fullName evidence="2">Putative amidohydrolase</fullName>
    </submittedName>
</protein>
<dbReference type="RefSeq" id="WP_132873542.1">
    <property type="nucleotide sequence ID" value="NZ_JBLJBI010000066.1"/>
</dbReference>
<accession>A0A4V2PRY9</accession>
<dbReference type="EMBL" id="SMGG01000004">
    <property type="protein sequence ID" value="TCK60671.1"/>
    <property type="molecule type" value="Genomic_DNA"/>
</dbReference>
<sequence>MKIISLQLPVSLSRVDENLRRFKEGISQVVDNEDSIIILPEMWACGFDYGRLVEISERTLSVVEEIQGIINDNTLVISSLPERNQNKVFNAVYAVTKNGIAATYRKNFLFSPTREDEYIDRGRGVTVFDFKGSKIGLLLCYEVRFPEMFRMTAFAGADIIAVPAIWPQMKKEHWLTLMRARAIENQCYVAGANTSVMQGKKDMPCGFSAAFDPWGEPLFEPVAEEGIFCAYADKNIVEDVRTKIPSFYDAREFFG</sequence>
<keyword evidence="2" id="KW-0378">Hydrolase</keyword>
<dbReference type="SUPFAM" id="SSF56317">
    <property type="entry name" value="Carbon-nitrogen hydrolase"/>
    <property type="match status" value="1"/>
</dbReference>
<dbReference type="OrthoDB" id="9811121at2"/>
<keyword evidence="3" id="KW-1185">Reference proteome</keyword>
<evidence type="ECO:0000313" key="3">
    <source>
        <dbReference type="Proteomes" id="UP000294614"/>
    </source>
</evidence>
<reference evidence="2 3" key="1">
    <citation type="submission" date="2019-03" db="EMBL/GenBank/DDBJ databases">
        <title>Genomic Encyclopedia of Type Strains, Phase IV (KMG-IV): sequencing the most valuable type-strain genomes for metagenomic binning, comparative biology and taxonomic classification.</title>
        <authorList>
            <person name="Goeker M."/>
        </authorList>
    </citation>
    <scope>NUCLEOTIDE SEQUENCE [LARGE SCALE GENOMIC DNA]</scope>
    <source>
        <strain evidence="2 3">DSM 24984</strain>
    </source>
</reference>
<organism evidence="2 3">
    <name type="scientific">Seleniivibrio woodruffii</name>
    <dbReference type="NCBI Taxonomy" id="1078050"/>
    <lineage>
        <taxon>Bacteria</taxon>
        <taxon>Pseudomonadati</taxon>
        <taxon>Deferribacterota</taxon>
        <taxon>Deferribacteres</taxon>
        <taxon>Deferribacterales</taxon>
        <taxon>Geovibrionaceae</taxon>
        <taxon>Seleniivibrio</taxon>
    </lineage>
</organism>
<dbReference type="PROSITE" id="PS50263">
    <property type="entry name" value="CN_HYDROLASE"/>
    <property type="match status" value="1"/>
</dbReference>
<dbReference type="PANTHER" id="PTHR23088">
    <property type="entry name" value="NITRILASE-RELATED"/>
    <property type="match status" value="1"/>
</dbReference>
<dbReference type="AlphaFoldDB" id="A0A4V2PRY9"/>
<dbReference type="InterPro" id="IPR036526">
    <property type="entry name" value="C-N_Hydrolase_sf"/>
</dbReference>
<dbReference type="GO" id="GO:0016787">
    <property type="term" value="F:hydrolase activity"/>
    <property type="evidence" value="ECO:0007669"/>
    <property type="project" value="UniProtKB-KW"/>
</dbReference>
<dbReference type="Gene3D" id="3.60.110.10">
    <property type="entry name" value="Carbon-nitrogen hydrolase"/>
    <property type="match status" value="1"/>
</dbReference>
<name>A0A4V2PRY9_9BACT</name>
<gene>
    <name evidence="2" type="ORF">C8D98_1550</name>
</gene>
<evidence type="ECO:0000313" key="2">
    <source>
        <dbReference type="EMBL" id="TCK60671.1"/>
    </source>
</evidence>
<feature type="domain" description="CN hydrolase" evidence="1">
    <location>
        <begin position="1"/>
        <end position="234"/>
    </location>
</feature>